<dbReference type="Pfam" id="PF13371">
    <property type="entry name" value="TPR_9"/>
    <property type="match status" value="1"/>
</dbReference>
<proteinExistence type="inferred from homology"/>
<dbReference type="RefSeq" id="WP_222974391.1">
    <property type="nucleotide sequence ID" value="NZ_JAINVZ010000002.1"/>
</dbReference>
<dbReference type="PANTHER" id="PTHR31350:SF21">
    <property type="entry name" value="F-BOX ONLY PROTEIN 21"/>
    <property type="match status" value="1"/>
</dbReference>
<dbReference type="EMBL" id="JAINVZ010000002">
    <property type="protein sequence ID" value="MBY8884161.1"/>
    <property type="molecule type" value="Genomic_DNA"/>
</dbReference>
<reference evidence="3 4" key="1">
    <citation type="submission" date="2021-08" db="EMBL/GenBank/DDBJ databases">
        <title>Streptomyces sp. PTM05 isolated from lichen.</title>
        <authorList>
            <person name="Somphong A."/>
            <person name="Phongsopitanun W."/>
            <person name="Tanasupawat S."/>
        </authorList>
    </citation>
    <scope>NUCLEOTIDE SEQUENCE [LARGE SCALE GENOMIC DNA]</scope>
    <source>
        <strain evidence="3 4">Ptm05</strain>
    </source>
</reference>
<dbReference type="InterPro" id="IPR032698">
    <property type="entry name" value="SirB1_N"/>
</dbReference>
<sequence>MEETAVRLRFAAEARSERPDLAALCLLVCTRADPAFDEKARQDTLRGLDRLADRVGARLPSSGGEPTPQEWAAAFADVLGTRCGLHGRASDYERLESSLLHAVLRRRRGLPILLSVVWTEVGRRLGAPVYGVALPGHFVVGVGDPHGRYVLADPFHGGVPVSGDDAERLAGGPVPPRALEPAAPLDVIGRVLGSIRTWAAARPEQTAVGLWATDLALLLPRHPARLRLERAQLLVQRGDFLAGADGLDAYAELIEAVDPEAAGKIRHQARATRALLN</sequence>
<dbReference type="Proteomes" id="UP001198565">
    <property type="component" value="Unassembled WGS sequence"/>
</dbReference>
<keyword evidence="4" id="KW-1185">Reference proteome</keyword>
<evidence type="ECO:0000313" key="3">
    <source>
        <dbReference type="EMBL" id="MBY8884161.1"/>
    </source>
</evidence>
<dbReference type="Pfam" id="PF13369">
    <property type="entry name" value="Transglut_core2"/>
    <property type="match status" value="1"/>
</dbReference>
<evidence type="ECO:0000256" key="1">
    <source>
        <dbReference type="ARBA" id="ARBA00007100"/>
    </source>
</evidence>
<evidence type="ECO:0000259" key="2">
    <source>
        <dbReference type="Pfam" id="PF13369"/>
    </source>
</evidence>
<protein>
    <submittedName>
        <fullName evidence="3">Transglutaminase-like domain-containing protein</fullName>
    </submittedName>
</protein>
<accession>A0ABS7QN21</accession>
<comment type="caution">
    <text evidence="3">The sequence shown here is derived from an EMBL/GenBank/DDBJ whole genome shotgun (WGS) entry which is preliminary data.</text>
</comment>
<evidence type="ECO:0000313" key="4">
    <source>
        <dbReference type="Proteomes" id="UP001198565"/>
    </source>
</evidence>
<gene>
    <name evidence="3" type="ORF">K7472_04780</name>
</gene>
<dbReference type="PANTHER" id="PTHR31350">
    <property type="entry name" value="SI:DKEY-261L7.2"/>
    <property type="match status" value="1"/>
</dbReference>
<comment type="similarity">
    <text evidence="1">Belongs to the UPF0162 family.</text>
</comment>
<feature type="domain" description="Protein SirB1 N-terminal" evidence="2">
    <location>
        <begin position="44"/>
        <end position="192"/>
    </location>
</feature>
<organism evidence="3 4">
    <name type="scientific">Streptantibioticus parmotrematis</name>
    <dbReference type="NCBI Taxonomy" id="2873249"/>
    <lineage>
        <taxon>Bacteria</taxon>
        <taxon>Bacillati</taxon>
        <taxon>Actinomycetota</taxon>
        <taxon>Actinomycetes</taxon>
        <taxon>Kitasatosporales</taxon>
        <taxon>Streptomycetaceae</taxon>
        <taxon>Streptantibioticus</taxon>
    </lineage>
</organism>
<name>A0ABS7QN21_9ACTN</name>